<keyword evidence="3" id="KW-1185">Reference proteome</keyword>
<dbReference type="AlphaFoldDB" id="A0A917MKI8"/>
<dbReference type="NCBIfam" id="NF041046">
    <property type="entry name" value="UGSC_fam"/>
    <property type="match status" value="1"/>
</dbReference>
<accession>A0A917MKI8</accession>
<dbReference type="InterPro" id="IPR057767">
    <property type="entry name" value="UGSC-like_dom"/>
</dbReference>
<evidence type="ECO:0000313" key="2">
    <source>
        <dbReference type="EMBL" id="GGH34913.1"/>
    </source>
</evidence>
<comment type="caution">
    <text evidence="2">The sequence shown here is derived from an EMBL/GenBank/DDBJ whole genome shotgun (WGS) entry which is preliminary data.</text>
</comment>
<organism evidence="2 3">
    <name type="scientific">Microbacterium album</name>
    <dbReference type="NCBI Taxonomy" id="2053191"/>
    <lineage>
        <taxon>Bacteria</taxon>
        <taxon>Bacillati</taxon>
        <taxon>Actinomycetota</taxon>
        <taxon>Actinomycetes</taxon>
        <taxon>Micrococcales</taxon>
        <taxon>Microbacteriaceae</taxon>
        <taxon>Microbacterium</taxon>
    </lineage>
</organism>
<name>A0A917MKI8_9MICO</name>
<dbReference type="EMBL" id="BMJY01000001">
    <property type="protein sequence ID" value="GGH34913.1"/>
    <property type="molecule type" value="Genomic_DNA"/>
</dbReference>
<dbReference type="Proteomes" id="UP000657592">
    <property type="component" value="Unassembled WGS sequence"/>
</dbReference>
<reference evidence="2" key="2">
    <citation type="submission" date="2020-09" db="EMBL/GenBank/DDBJ databases">
        <authorList>
            <person name="Sun Q."/>
            <person name="Zhou Y."/>
        </authorList>
    </citation>
    <scope>NUCLEOTIDE SEQUENCE</scope>
    <source>
        <strain evidence="2">CGMCC 1.15794</strain>
    </source>
</reference>
<sequence>MTTTIIDPTASARRAAASTASASPTVSEVNGLRIGLLENTKRNAAQVLDAVGDVLVAQHGVGALVRRTKPQFSMPLTDEQVEDLLASCDAVVIGVGDCGSCSAAAVADGIALQQAGLPTAVICTEAFAQTSRAMAAVKGDADFPFLTIEHPIANLGPADIAARAAGVAGGVVRSLTGETR</sequence>
<protein>
    <recommendedName>
        <fullName evidence="1">UGSC-like domain-containing protein</fullName>
    </recommendedName>
</protein>
<dbReference type="InterPro" id="IPR049831">
    <property type="entry name" value="UGSC_seleno"/>
</dbReference>
<reference evidence="2" key="1">
    <citation type="journal article" date="2014" name="Int. J. Syst. Evol. Microbiol.">
        <title>Complete genome sequence of Corynebacterium casei LMG S-19264T (=DSM 44701T), isolated from a smear-ripened cheese.</title>
        <authorList>
            <consortium name="US DOE Joint Genome Institute (JGI-PGF)"/>
            <person name="Walter F."/>
            <person name="Albersmeier A."/>
            <person name="Kalinowski J."/>
            <person name="Ruckert C."/>
        </authorList>
    </citation>
    <scope>NUCLEOTIDE SEQUENCE</scope>
    <source>
        <strain evidence="2">CGMCC 1.15794</strain>
    </source>
</reference>
<evidence type="ECO:0000259" key="1">
    <source>
        <dbReference type="Pfam" id="PF24696"/>
    </source>
</evidence>
<evidence type="ECO:0000313" key="3">
    <source>
        <dbReference type="Proteomes" id="UP000657592"/>
    </source>
</evidence>
<feature type="domain" description="UGSC-like" evidence="1">
    <location>
        <begin position="4"/>
        <end position="176"/>
    </location>
</feature>
<dbReference type="Pfam" id="PF24696">
    <property type="entry name" value="UGSC"/>
    <property type="match status" value="1"/>
</dbReference>
<proteinExistence type="predicted"/>
<gene>
    <name evidence="2" type="ORF">GCM10010921_02970</name>
</gene>